<dbReference type="KEGG" id="nda:Ndas_2504"/>
<evidence type="ECO:0000313" key="2">
    <source>
        <dbReference type="Proteomes" id="UP000002219"/>
    </source>
</evidence>
<keyword evidence="2" id="KW-1185">Reference proteome</keyword>
<dbReference type="AlphaFoldDB" id="D7AXL9"/>
<organism evidence="1 2">
    <name type="scientific">Nocardiopsis dassonvillei (strain ATCC 23218 / DSM 43111 / CIP 107115 / JCM 7437 / KCTC 9190 / NBRC 14626 / NCTC 10488 / NRRL B-5397 / IMRU 509)</name>
    <name type="common">Actinomadura dassonvillei</name>
    <dbReference type="NCBI Taxonomy" id="446468"/>
    <lineage>
        <taxon>Bacteria</taxon>
        <taxon>Bacillati</taxon>
        <taxon>Actinomycetota</taxon>
        <taxon>Actinomycetes</taxon>
        <taxon>Streptosporangiales</taxon>
        <taxon>Nocardiopsidaceae</taxon>
        <taxon>Nocardiopsis</taxon>
    </lineage>
</organism>
<sequence length="47" mass="4971">MVGLCCVDTNGKQALRPRATTPAPVVSAGDNRAKAKVTFWATFSDAF</sequence>
<protein>
    <submittedName>
        <fullName evidence="1">Uncharacterized protein</fullName>
    </submittedName>
</protein>
<reference evidence="1 2" key="1">
    <citation type="journal article" date="2010" name="Stand. Genomic Sci.">
        <title>Complete genome sequence of Nocardiopsis dassonvillei type strain (IMRU 509).</title>
        <authorList>
            <person name="Sun H."/>
            <person name="Lapidus A."/>
            <person name="Nolan M."/>
            <person name="Lucas S."/>
            <person name="Del Rio T.G."/>
            <person name="Tice H."/>
            <person name="Cheng J.F."/>
            <person name="Tapia R."/>
            <person name="Han C."/>
            <person name="Goodwin L."/>
            <person name="Pitluck S."/>
            <person name="Pagani I."/>
            <person name="Ivanova N."/>
            <person name="Mavromatis K."/>
            <person name="Mikhailova N."/>
            <person name="Pati A."/>
            <person name="Chen A."/>
            <person name="Palaniappan K."/>
            <person name="Land M."/>
            <person name="Hauser L."/>
            <person name="Chang Y.J."/>
            <person name="Jeffries C.D."/>
            <person name="Djao O.D."/>
            <person name="Rohde M."/>
            <person name="Sikorski J."/>
            <person name="Goker M."/>
            <person name="Woyke T."/>
            <person name="Bristow J."/>
            <person name="Eisen J.A."/>
            <person name="Markowitz V."/>
            <person name="Hugenholtz P."/>
            <person name="Kyrpides N.C."/>
            <person name="Klenk H.P."/>
        </authorList>
    </citation>
    <scope>NUCLEOTIDE SEQUENCE [LARGE SCALE GENOMIC DNA]</scope>
    <source>
        <strain evidence="2">ATCC 23218 / DSM 43111 / CIP 107115 / JCM 7437 / KCTC 9190 / NBRC 14626 / NCTC 10488 / NRRL B-5397 / IMRU 509</strain>
    </source>
</reference>
<proteinExistence type="predicted"/>
<name>D7AXL9_NOCDD</name>
<dbReference type="EMBL" id="CP002040">
    <property type="protein sequence ID" value="ADH67923.1"/>
    <property type="molecule type" value="Genomic_DNA"/>
</dbReference>
<accession>D7AXL9</accession>
<dbReference type="HOGENOM" id="CLU_3170811_0_0_11"/>
<dbReference type="Proteomes" id="UP000002219">
    <property type="component" value="Chromosome 1"/>
</dbReference>
<evidence type="ECO:0000313" key="1">
    <source>
        <dbReference type="EMBL" id="ADH67923.1"/>
    </source>
</evidence>
<gene>
    <name evidence="1" type="ordered locus">Ndas_2504</name>
</gene>